<evidence type="ECO:0000256" key="1">
    <source>
        <dbReference type="ARBA" id="ARBA00004123"/>
    </source>
</evidence>
<evidence type="ECO:0000256" key="4">
    <source>
        <dbReference type="ARBA" id="ARBA00022763"/>
    </source>
</evidence>
<organism evidence="12 13">
    <name type="scientific">Lentinula lateritia</name>
    <dbReference type="NCBI Taxonomy" id="40482"/>
    <lineage>
        <taxon>Eukaryota</taxon>
        <taxon>Fungi</taxon>
        <taxon>Dikarya</taxon>
        <taxon>Basidiomycota</taxon>
        <taxon>Agaricomycotina</taxon>
        <taxon>Agaricomycetes</taxon>
        <taxon>Agaricomycetidae</taxon>
        <taxon>Agaricales</taxon>
        <taxon>Marasmiineae</taxon>
        <taxon>Omphalotaceae</taxon>
        <taxon>Lentinula</taxon>
    </lineage>
</organism>
<reference evidence="12" key="2">
    <citation type="journal article" date="2023" name="Proc. Natl. Acad. Sci. U.S.A.">
        <title>A global phylogenomic analysis of the shiitake genus Lentinula.</title>
        <authorList>
            <person name="Sierra-Patev S."/>
            <person name="Min B."/>
            <person name="Naranjo-Ortiz M."/>
            <person name="Looney B."/>
            <person name="Konkel Z."/>
            <person name="Slot J.C."/>
            <person name="Sakamoto Y."/>
            <person name="Steenwyk J.L."/>
            <person name="Rokas A."/>
            <person name="Carro J."/>
            <person name="Camarero S."/>
            <person name="Ferreira P."/>
            <person name="Molpeceres G."/>
            <person name="Ruiz-Duenas F.J."/>
            <person name="Serrano A."/>
            <person name="Henrissat B."/>
            <person name="Drula E."/>
            <person name="Hughes K.W."/>
            <person name="Mata J.L."/>
            <person name="Ishikawa N.K."/>
            <person name="Vargas-Isla R."/>
            <person name="Ushijima S."/>
            <person name="Smith C.A."/>
            <person name="Donoghue J."/>
            <person name="Ahrendt S."/>
            <person name="Andreopoulos W."/>
            <person name="He G."/>
            <person name="LaButti K."/>
            <person name="Lipzen A."/>
            <person name="Ng V."/>
            <person name="Riley R."/>
            <person name="Sandor L."/>
            <person name="Barry K."/>
            <person name="Martinez A.T."/>
            <person name="Xiao Y."/>
            <person name="Gibbons J.G."/>
            <person name="Terashima K."/>
            <person name="Grigoriev I.V."/>
            <person name="Hibbett D."/>
        </authorList>
    </citation>
    <scope>NUCLEOTIDE SEQUENCE</scope>
    <source>
        <strain evidence="12">Sp2 HRB7682 ss15</strain>
    </source>
</reference>
<keyword evidence="7" id="KW-0234">DNA repair</keyword>
<dbReference type="Gene3D" id="3.30.870.10">
    <property type="entry name" value="Endonuclease Chain A"/>
    <property type="match status" value="2"/>
</dbReference>
<evidence type="ECO:0000256" key="5">
    <source>
        <dbReference type="ARBA" id="ARBA00022801"/>
    </source>
</evidence>
<dbReference type="PANTHER" id="PTHR12415">
    <property type="entry name" value="TYROSYL-DNA PHOSPHODIESTERASE 1"/>
    <property type="match status" value="1"/>
</dbReference>
<dbReference type="CDD" id="cd09123">
    <property type="entry name" value="PLDc_Tdp1_2"/>
    <property type="match status" value="1"/>
</dbReference>
<dbReference type="GO" id="GO:0005634">
    <property type="term" value="C:nucleus"/>
    <property type="evidence" value="ECO:0007669"/>
    <property type="project" value="UniProtKB-SubCell"/>
</dbReference>
<dbReference type="Pfam" id="PF06087">
    <property type="entry name" value="Tyr-DNA_phospho"/>
    <property type="match status" value="1"/>
</dbReference>
<keyword evidence="8" id="KW-0539">Nucleus</keyword>
<dbReference type="GO" id="GO:0003697">
    <property type="term" value="F:single-stranded DNA binding"/>
    <property type="evidence" value="ECO:0007669"/>
    <property type="project" value="TreeGrafter"/>
</dbReference>
<feature type="active site" description="Nucleophile" evidence="9">
    <location>
        <position position="244"/>
    </location>
</feature>
<gene>
    <name evidence="12" type="ORF">C8J55DRAFT_209698</name>
</gene>
<evidence type="ECO:0000256" key="6">
    <source>
        <dbReference type="ARBA" id="ARBA00022839"/>
    </source>
</evidence>
<feature type="region of interest" description="Disordered" evidence="11">
    <location>
        <begin position="73"/>
        <end position="119"/>
    </location>
</feature>
<reference evidence="12" key="1">
    <citation type="submission" date="2022-08" db="EMBL/GenBank/DDBJ databases">
        <authorList>
            <consortium name="DOE Joint Genome Institute"/>
            <person name="Min B."/>
            <person name="Riley R."/>
            <person name="Sierra-Patev S."/>
            <person name="Naranjo-Ortiz M."/>
            <person name="Looney B."/>
            <person name="Konkel Z."/>
            <person name="Slot J.C."/>
            <person name="Sakamoto Y."/>
            <person name="Steenwyk J.L."/>
            <person name="Rokas A."/>
            <person name="Carro J."/>
            <person name="Camarero S."/>
            <person name="Ferreira P."/>
            <person name="Molpeceres G."/>
            <person name="Ruiz-Duenas F.J."/>
            <person name="Serrano A."/>
            <person name="Henrissat B."/>
            <person name="Drula E."/>
            <person name="Hughes K.W."/>
            <person name="Mata J.L."/>
            <person name="Ishikawa N.K."/>
            <person name="Vargas-Isla R."/>
            <person name="Ushijima S."/>
            <person name="Smith C.A."/>
            <person name="Ahrendt S."/>
            <person name="Andreopoulos W."/>
            <person name="He G."/>
            <person name="Labutti K."/>
            <person name="Lipzen A."/>
            <person name="Ng V."/>
            <person name="Sandor L."/>
            <person name="Barry K."/>
            <person name="Martinez A.T."/>
            <person name="Xiao Y."/>
            <person name="Gibbons J.G."/>
            <person name="Terashima K."/>
            <person name="Hibbett D.S."/>
            <person name="Grigoriev I.V."/>
        </authorList>
    </citation>
    <scope>NUCLEOTIDE SEQUENCE</scope>
    <source>
        <strain evidence="12">Sp2 HRB7682 ss15</strain>
    </source>
</reference>
<dbReference type="PANTHER" id="PTHR12415:SF0">
    <property type="entry name" value="TYROSYL-DNA PHOSPHODIESTERASE 1"/>
    <property type="match status" value="1"/>
</dbReference>
<dbReference type="GO" id="GO:0006281">
    <property type="term" value="P:DNA repair"/>
    <property type="evidence" value="ECO:0007669"/>
    <property type="project" value="UniProtKB-KW"/>
</dbReference>
<keyword evidence="4" id="KW-0227">DNA damage</keyword>
<evidence type="ECO:0000256" key="9">
    <source>
        <dbReference type="PIRSR" id="PIRSR610347-1"/>
    </source>
</evidence>
<comment type="caution">
    <text evidence="12">The sequence shown here is derived from an EMBL/GenBank/DDBJ whole genome shotgun (WGS) entry which is preliminary data.</text>
</comment>
<dbReference type="CDD" id="cd09122">
    <property type="entry name" value="PLDc_Tdp1_1"/>
    <property type="match status" value="1"/>
</dbReference>
<evidence type="ECO:0000313" key="13">
    <source>
        <dbReference type="Proteomes" id="UP001150238"/>
    </source>
</evidence>
<comment type="similarity">
    <text evidence="2">Belongs to the tyrosyl-DNA phosphodiesterase family.</text>
</comment>
<feature type="active site" description="Proton donor/acceptor" evidence="9">
    <location>
        <position position="493"/>
    </location>
</feature>
<dbReference type="GO" id="GO:0004527">
    <property type="term" value="F:exonuclease activity"/>
    <property type="evidence" value="ECO:0007669"/>
    <property type="project" value="UniProtKB-KW"/>
</dbReference>
<evidence type="ECO:0000256" key="7">
    <source>
        <dbReference type="ARBA" id="ARBA00023204"/>
    </source>
</evidence>
<feature type="binding site" evidence="10">
    <location>
        <position position="246"/>
    </location>
    <ligand>
        <name>substrate</name>
    </ligand>
</feature>
<keyword evidence="3" id="KW-0540">Nuclease</keyword>
<evidence type="ECO:0000256" key="3">
    <source>
        <dbReference type="ARBA" id="ARBA00022722"/>
    </source>
</evidence>
<evidence type="ECO:0000256" key="2">
    <source>
        <dbReference type="ARBA" id="ARBA00010205"/>
    </source>
</evidence>
<dbReference type="AlphaFoldDB" id="A0A9W9AYP5"/>
<evidence type="ECO:0000256" key="11">
    <source>
        <dbReference type="SAM" id="MobiDB-lite"/>
    </source>
</evidence>
<dbReference type="InterPro" id="IPR003903">
    <property type="entry name" value="UIM_dom"/>
</dbReference>
<dbReference type="EMBL" id="JANVFS010000004">
    <property type="protein sequence ID" value="KAJ4492595.1"/>
    <property type="molecule type" value="Genomic_DNA"/>
</dbReference>
<keyword evidence="6" id="KW-0269">Exonuclease</keyword>
<evidence type="ECO:0000256" key="8">
    <source>
        <dbReference type="ARBA" id="ARBA00023242"/>
    </source>
</evidence>
<accession>A0A9W9AYP5</accession>
<dbReference type="SUPFAM" id="SSF56024">
    <property type="entry name" value="Phospholipase D/nuclease"/>
    <property type="match status" value="2"/>
</dbReference>
<keyword evidence="5" id="KW-0378">Hydrolase</keyword>
<dbReference type="GO" id="GO:0017005">
    <property type="term" value="F:3'-tyrosyl-DNA phosphodiesterase activity"/>
    <property type="evidence" value="ECO:0007669"/>
    <property type="project" value="TreeGrafter"/>
</dbReference>
<proteinExistence type="inferred from homology"/>
<comment type="subcellular location">
    <subcellularLocation>
        <location evidence="1">Nucleus</location>
    </subcellularLocation>
</comment>
<dbReference type="PROSITE" id="PS50330">
    <property type="entry name" value="UIM"/>
    <property type="match status" value="1"/>
</dbReference>
<dbReference type="InterPro" id="IPR010347">
    <property type="entry name" value="Tdp1"/>
</dbReference>
<dbReference type="GO" id="GO:0003690">
    <property type="term" value="F:double-stranded DNA binding"/>
    <property type="evidence" value="ECO:0007669"/>
    <property type="project" value="TreeGrafter"/>
</dbReference>
<name>A0A9W9AYP5_9AGAR</name>
<feature type="binding site" evidence="10">
    <location>
        <position position="495"/>
    </location>
    <ligand>
        <name>substrate</name>
    </ligand>
</feature>
<sequence length="616" mass="69209">MDENDNDLERAIALSLQDHTESSSGPITLNEDEALFQQQLQHAIEISKANVQGGELAQPSASTNTFLSERAQLEKERRERQKRLRKAQGLPDSDDDLRAVSDEEDLGQPNAKRQRLSSSSVSYIGQTNVRTSAVPSSSKLGPIQGSFFWDGEWRPTATLGVEPRKDGRSTFRLSEVLGDKSDISFAILSSFALDIPWIYSLFDPSSPVIMVAQPDSNGKASVKNALPNWIKTTPFLRGGYGCMHMKFMLIFYKTGRLRVVVSTANLIPYDWRDIENAVWLQDLPPLPKEAPFNREDNESFPSVMKRVLDAVNVMPALSTMLKQDHPNLPIKTTEQICTRWDWSNVKVNLVPSIAGKHEGWPNVILTGHVRLMKAVRNMGFRTGKGPKEKTLELECQGSSIGSYTTQWINEFYHSAKGESAEDWLDKPKSRREKLPYPVEVKVLFPTLATVRSSQHGERGGGNLFFQRSYWEGKKFPRQLFYDSRSKAGKTLMHTKMIVGSISQKVATKGPQKEVINIDTDSEDSDSGEEVEVVDANVGWIYLGSHNFTPSAWGTLSGSAFNPIMNIRNYELGIVLPLKDMAEVDKLACFERPPRKYGPDDSPWIQEESIYFKPRSS</sequence>
<evidence type="ECO:0000256" key="10">
    <source>
        <dbReference type="PIRSR" id="PIRSR610347-2"/>
    </source>
</evidence>
<protein>
    <submittedName>
        <fullName evidence="12">Tyrosyl-DNA phosphodiesterase-domain-containing protein</fullName>
    </submittedName>
</protein>
<evidence type="ECO:0000313" key="12">
    <source>
        <dbReference type="EMBL" id="KAJ4492595.1"/>
    </source>
</evidence>
<dbReference type="Proteomes" id="UP001150238">
    <property type="component" value="Unassembled WGS sequence"/>
</dbReference>